<gene>
    <name evidence="1" type="ORF">SDC9_80462</name>
</gene>
<dbReference type="AlphaFoldDB" id="A0A644Z1J8"/>
<dbReference type="EMBL" id="VSSQ01006793">
    <property type="protein sequence ID" value="MPM33881.1"/>
    <property type="molecule type" value="Genomic_DNA"/>
</dbReference>
<proteinExistence type="predicted"/>
<protein>
    <submittedName>
        <fullName evidence="1">Uncharacterized protein</fullName>
    </submittedName>
</protein>
<evidence type="ECO:0000313" key="1">
    <source>
        <dbReference type="EMBL" id="MPM33881.1"/>
    </source>
</evidence>
<organism evidence="1">
    <name type="scientific">bioreactor metagenome</name>
    <dbReference type="NCBI Taxonomy" id="1076179"/>
    <lineage>
        <taxon>unclassified sequences</taxon>
        <taxon>metagenomes</taxon>
        <taxon>ecological metagenomes</taxon>
    </lineage>
</organism>
<name>A0A644Z1J8_9ZZZZ</name>
<sequence length="101" mass="11221">MGHFIAQEIHGRFADQLGGNVFFIIIGDRFFIKERIAGGNGLVDRFQQVVKTLFVKGGDLQDVLGRIQSHCGLTGFFQFCFVHQVYLGKNNVDGWQAADGS</sequence>
<accession>A0A644Z1J8</accession>
<comment type="caution">
    <text evidence="1">The sequence shown here is derived from an EMBL/GenBank/DDBJ whole genome shotgun (WGS) entry which is preliminary data.</text>
</comment>
<reference evidence="1" key="1">
    <citation type="submission" date="2019-08" db="EMBL/GenBank/DDBJ databases">
        <authorList>
            <person name="Kucharzyk K."/>
            <person name="Murdoch R.W."/>
            <person name="Higgins S."/>
            <person name="Loffler F."/>
        </authorList>
    </citation>
    <scope>NUCLEOTIDE SEQUENCE</scope>
</reference>